<evidence type="ECO:0000313" key="2">
    <source>
        <dbReference type="Proteomes" id="UP001160148"/>
    </source>
</evidence>
<accession>A0AAV0Y378</accession>
<dbReference type="EMBL" id="CARXXK010001185">
    <property type="protein sequence ID" value="CAI6374274.1"/>
    <property type="molecule type" value="Genomic_DNA"/>
</dbReference>
<comment type="caution">
    <text evidence="1">The sequence shown here is derived from an EMBL/GenBank/DDBJ whole genome shotgun (WGS) entry which is preliminary data.</text>
</comment>
<dbReference type="Proteomes" id="UP001160148">
    <property type="component" value="Unassembled WGS sequence"/>
</dbReference>
<evidence type="ECO:0008006" key="3">
    <source>
        <dbReference type="Google" id="ProtNLM"/>
    </source>
</evidence>
<gene>
    <name evidence="1" type="ORF">MEUPH1_LOCUS27913</name>
</gene>
<evidence type="ECO:0000313" key="1">
    <source>
        <dbReference type="EMBL" id="CAI6374274.1"/>
    </source>
</evidence>
<reference evidence="1 2" key="1">
    <citation type="submission" date="2023-01" db="EMBL/GenBank/DDBJ databases">
        <authorList>
            <person name="Whitehead M."/>
        </authorList>
    </citation>
    <scope>NUCLEOTIDE SEQUENCE [LARGE SCALE GENOMIC DNA]</scope>
</reference>
<protein>
    <recommendedName>
        <fullName evidence="3">DUF4806 domain-containing protein</fullName>
    </recommendedName>
</protein>
<name>A0AAV0Y378_9HEMI</name>
<proteinExistence type="predicted"/>
<sequence length="169" mass="19511">MVNDIGHAVMDVARKMATLQKDLKIIQVDVMKNQELLIDINTHLTHSVTTTDQRSFNRSSLNIPIETMDELKNIDAEEDKLKTLYQILKRDSKSFDAKRTTYLAMKTVIHNRLAEYLNMEGRRGDKSAFSKFKICTIVIDSVKDHFPHSSILEIKGHISDWLKQAPKRK</sequence>
<dbReference type="AlphaFoldDB" id="A0AAV0Y378"/>
<keyword evidence="2" id="KW-1185">Reference proteome</keyword>
<organism evidence="1 2">
    <name type="scientific">Macrosiphum euphorbiae</name>
    <name type="common">potato aphid</name>
    <dbReference type="NCBI Taxonomy" id="13131"/>
    <lineage>
        <taxon>Eukaryota</taxon>
        <taxon>Metazoa</taxon>
        <taxon>Ecdysozoa</taxon>
        <taxon>Arthropoda</taxon>
        <taxon>Hexapoda</taxon>
        <taxon>Insecta</taxon>
        <taxon>Pterygota</taxon>
        <taxon>Neoptera</taxon>
        <taxon>Paraneoptera</taxon>
        <taxon>Hemiptera</taxon>
        <taxon>Sternorrhyncha</taxon>
        <taxon>Aphidomorpha</taxon>
        <taxon>Aphidoidea</taxon>
        <taxon>Aphididae</taxon>
        <taxon>Macrosiphini</taxon>
        <taxon>Macrosiphum</taxon>
    </lineage>
</organism>